<accession>A0A556ATX3</accession>
<keyword evidence="3" id="KW-0238">DNA-binding</keyword>
<evidence type="ECO:0000259" key="5">
    <source>
        <dbReference type="PROSITE" id="PS50931"/>
    </source>
</evidence>
<dbReference type="Pfam" id="PF03466">
    <property type="entry name" value="LysR_substrate"/>
    <property type="match status" value="1"/>
</dbReference>
<protein>
    <submittedName>
        <fullName evidence="6">LysR family transcriptional regulator</fullName>
    </submittedName>
</protein>
<dbReference type="Pfam" id="PF00126">
    <property type="entry name" value="HTH_1"/>
    <property type="match status" value="1"/>
</dbReference>
<evidence type="ECO:0000256" key="1">
    <source>
        <dbReference type="ARBA" id="ARBA00009437"/>
    </source>
</evidence>
<name>A0A556ATX3_9BURK</name>
<feature type="domain" description="HTH lysR-type" evidence="5">
    <location>
        <begin position="1"/>
        <end position="59"/>
    </location>
</feature>
<evidence type="ECO:0000256" key="4">
    <source>
        <dbReference type="ARBA" id="ARBA00023163"/>
    </source>
</evidence>
<evidence type="ECO:0000313" key="7">
    <source>
        <dbReference type="Proteomes" id="UP000318405"/>
    </source>
</evidence>
<proteinExistence type="inferred from homology"/>
<dbReference type="SUPFAM" id="SSF53850">
    <property type="entry name" value="Periplasmic binding protein-like II"/>
    <property type="match status" value="1"/>
</dbReference>
<dbReference type="AlphaFoldDB" id="A0A556ATX3"/>
<dbReference type="Gene3D" id="1.10.10.10">
    <property type="entry name" value="Winged helix-like DNA-binding domain superfamily/Winged helix DNA-binding domain"/>
    <property type="match status" value="1"/>
</dbReference>
<evidence type="ECO:0000256" key="2">
    <source>
        <dbReference type="ARBA" id="ARBA00023015"/>
    </source>
</evidence>
<dbReference type="InterPro" id="IPR036390">
    <property type="entry name" value="WH_DNA-bd_sf"/>
</dbReference>
<dbReference type="RefSeq" id="WP_143947841.1">
    <property type="nucleotide sequence ID" value="NZ_BAABMB010000002.1"/>
</dbReference>
<dbReference type="OrthoDB" id="8954631at2"/>
<comment type="caution">
    <text evidence="6">The sequence shown here is derived from an EMBL/GenBank/DDBJ whole genome shotgun (WGS) entry which is preliminary data.</text>
</comment>
<organism evidence="6 7">
    <name type="scientific">Verticiella sediminum</name>
    <dbReference type="NCBI Taxonomy" id="1247510"/>
    <lineage>
        <taxon>Bacteria</taxon>
        <taxon>Pseudomonadati</taxon>
        <taxon>Pseudomonadota</taxon>
        <taxon>Betaproteobacteria</taxon>
        <taxon>Burkholderiales</taxon>
        <taxon>Alcaligenaceae</taxon>
        <taxon>Verticiella</taxon>
    </lineage>
</organism>
<dbReference type="InterPro" id="IPR005119">
    <property type="entry name" value="LysR_subst-bd"/>
</dbReference>
<dbReference type="GO" id="GO:0003700">
    <property type="term" value="F:DNA-binding transcription factor activity"/>
    <property type="evidence" value="ECO:0007669"/>
    <property type="project" value="InterPro"/>
</dbReference>
<dbReference type="PANTHER" id="PTHR30537:SF5">
    <property type="entry name" value="HTH-TYPE TRANSCRIPTIONAL ACTIVATOR TTDR-RELATED"/>
    <property type="match status" value="1"/>
</dbReference>
<dbReference type="FunFam" id="3.40.190.290:FF:000001">
    <property type="entry name" value="Transcriptional regulator, LysR family"/>
    <property type="match status" value="1"/>
</dbReference>
<keyword evidence="4" id="KW-0804">Transcription</keyword>
<gene>
    <name evidence="6" type="ORF">FOZ76_09120</name>
</gene>
<sequence>MDRFKQLETFVAVATLGSLSAVARAESLAPALIGRRVDALEARLGVKLLVRTTRRITLTPEGEAFLEEARNILRELEDAEAMVAQGSATPTGHLRLTAPAGFGRRHVAPLLPEFLDTHPKLSASLDLTDRLTDLVRERYDCAVRIGDLAESNLVGVKLAENRRVVVAAPAYLDRRGTPRVPADLLQHECLTLGIESSQHRGWLFRQGNDTVTQRVNGSLSCSDGAALLDWALDGLGLAWRSMWEVRQDLARGRLVTVLDEHAAPPNAIYALLPQRKHLPLRVRVFVDFLRQRYADPAYWTRADAGA</sequence>
<keyword evidence="2" id="KW-0805">Transcription regulation</keyword>
<dbReference type="FunFam" id="1.10.10.10:FF:000001">
    <property type="entry name" value="LysR family transcriptional regulator"/>
    <property type="match status" value="1"/>
</dbReference>
<comment type="similarity">
    <text evidence="1">Belongs to the LysR transcriptional regulatory family.</text>
</comment>
<evidence type="ECO:0000313" key="6">
    <source>
        <dbReference type="EMBL" id="TSH96391.1"/>
    </source>
</evidence>
<dbReference type="Proteomes" id="UP000318405">
    <property type="component" value="Unassembled WGS sequence"/>
</dbReference>
<dbReference type="Gene3D" id="3.40.190.290">
    <property type="match status" value="1"/>
</dbReference>
<evidence type="ECO:0000256" key="3">
    <source>
        <dbReference type="ARBA" id="ARBA00023125"/>
    </source>
</evidence>
<dbReference type="PANTHER" id="PTHR30537">
    <property type="entry name" value="HTH-TYPE TRANSCRIPTIONAL REGULATOR"/>
    <property type="match status" value="1"/>
</dbReference>
<keyword evidence="7" id="KW-1185">Reference proteome</keyword>
<dbReference type="InterPro" id="IPR036388">
    <property type="entry name" value="WH-like_DNA-bd_sf"/>
</dbReference>
<dbReference type="InterPro" id="IPR000847">
    <property type="entry name" value="LysR_HTH_N"/>
</dbReference>
<dbReference type="PROSITE" id="PS50931">
    <property type="entry name" value="HTH_LYSR"/>
    <property type="match status" value="1"/>
</dbReference>
<dbReference type="SUPFAM" id="SSF46785">
    <property type="entry name" value="Winged helix' DNA-binding domain"/>
    <property type="match status" value="1"/>
</dbReference>
<dbReference type="CDD" id="cd08422">
    <property type="entry name" value="PBP2_CrgA_like"/>
    <property type="match status" value="1"/>
</dbReference>
<dbReference type="GO" id="GO:0003677">
    <property type="term" value="F:DNA binding"/>
    <property type="evidence" value="ECO:0007669"/>
    <property type="project" value="UniProtKB-KW"/>
</dbReference>
<dbReference type="InterPro" id="IPR058163">
    <property type="entry name" value="LysR-type_TF_proteobact-type"/>
</dbReference>
<dbReference type="EMBL" id="VLTJ01000016">
    <property type="protein sequence ID" value="TSH96391.1"/>
    <property type="molecule type" value="Genomic_DNA"/>
</dbReference>
<reference evidence="6 7" key="1">
    <citation type="submission" date="2019-07" db="EMBL/GenBank/DDBJ databases">
        <title>Qingshengfaniella alkalisoli gen. nov., sp. nov., isolated from saline soil.</title>
        <authorList>
            <person name="Xu L."/>
            <person name="Huang X.-X."/>
            <person name="Sun J.-Q."/>
        </authorList>
    </citation>
    <scope>NUCLEOTIDE SEQUENCE [LARGE SCALE GENOMIC DNA]</scope>
    <source>
        <strain evidence="6 7">DSM 27279</strain>
    </source>
</reference>